<dbReference type="EMBL" id="JBHUHU010000001">
    <property type="protein sequence ID" value="MFD2098161.1"/>
    <property type="molecule type" value="Genomic_DNA"/>
</dbReference>
<feature type="transmembrane region" description="Helical" evidence="1">
    <location>
        <begin position="16"/>
        <end position="33"/>
    </location>
</feature>
<name>A0ABW4XRF7_9FLAO</name>
<evidence type="ECO:0000313" key="2">
    <source>
        <dbReference type="EMBL" id="MFD2098161.1"/>
    </source>
</evidence>
<gene>
    <name evidence="2" type="ORF">ACFSJE_00155</name>
</gene>
<evidence type="ECO:0000256" key="1">
    <source>
        <dbReference type="SAM" id="Phobius"/>
    </source>
</evidence>
<comment type="caution">
    <text evidence="2">The sequence shown here is derived from an EMBL/GenBank/DDBJ whole genome shotgun (WGS) entry which is preliminary data.</text>
</comment>
<keyword evidence="1" id="KW-0472">Membrane</keyword>
<proteinExistence type="predicted"/>
<evidence type="ECO:0000313" key="3">
    <source>
        <dbReference type="Proteomes" id="UP001597342"/>
    </source>
</evidence>
<protein>
    <submittedName>
        <fullName evidence="2">Transporter</fullName>
    </submittedName>
</protein>
<dbReference type="RefSeq" id="WP_379828885.1">
    <property type="nucleotide sequence ID" value="NZ_JBHUHU010000001.1"/>
</dbReference>
<sequence>MIQTKNACISLCKHKISFFGTCAILLQVLFYVVPTTSVEAQTPSDALMMPSKNICVLFAYDMGSFDRYWEGEKLRSNETIATVDRNTVLPMAAIGIFDNLNFYVGLPFINTDSSEPNGGKFTGARGFQDLGLAVKYRAIKETVLNGELTAFATAGFSTPFTNYLSDYKPYSIGAGAPEFSLRAISQYQWNNGLYVRGSIAHLWRGYTEAERDYYYADGSYYTAWMDVPNAWTYDAVVGKWLFNYSLKLEFNYTGLASTSGDDIRAYNAAQPTNRTKFDRIGFSAQYYFKSLKGLGIVAYHNRIIDGQNMPKLSNTGVGVTYQFNPFKKSIQVEENED</sequence>
<dbReference type="Proteomes" id="UP001597342">
    <property type="component" value="Unassembled WGS sequence"/>
</dbReference>
<keyword evidence="1" id="KW-0812">Transmembrane</keyword>
<organism evidence="2 3">
    <name type="scientific">Flagellimonas iocasae</name>
    <dbReference type="NCBI Taxonomy" id="2055905"/>
    <lineage>
        <taxon>Bacteria</taxon>
        <taxon>Pseudomonadati</taxon>
        <taxon>Bacteroidota</taxon>
        <taxon>Flavobacteriia</taxon>
        <taxon>Flavobacteriales</taxon>
        <taxon>Flavobacteriaceae</taxon>
        <taxon>Flagellimonas</taxon>
    </lineage>
</organism>
<keyword evidence="3" id="KW-1185">Reference proteome</keyword>
<reference evidence="3" key="1">
    <citation type="journal article" date="2019" name="Int. J. Syst. Evol. Microbiol.">
        <title>The Global Catalogue of Microorganisms (GCM) 10K type strain sequencing project: providing services to taxonomists for standard genome sequencing and annotation.</title>
        <authorList>
            <consortium name="The Broad Institute Genomics Platform"/>
            <consortium name="The Broad Institute Genome Sequencing Center for Infectious Disease"/>
            <person name="Wu L."/>
            <person name="Ma J."/>
        </authorList>
    </citation>
    <scope>NUCLEOTIDE SEQUENCE [LARGE SCALE GENOMIC DNA]</scope>
    <source>
        <strain evidence="3">JCM 3389</strain>
    </source>
</reference>
<keyword evidence="1" id="KW-1133">Transmembrane helix</keyword>
<accession>A0ABW4XRF7</accession>